<reference evidence="2" key="1">
    <citation type="submission" date="2016-11" db="EMBL/GenBank/DDBJ databases">
        <authorList>
            <person name="Varghese N."/>
            <person name="Submissions S."/>
        </authorList>
    </citation>
    <scope>NUCLEOTIDE SEQUENCE [LARGE SCALE GENOMIC DNA]</scope>
    <source>
        <strain evidence="2">DSM 15449</strain>
    </source>
</reference>
<accession>A0A1M6GRT7</accession>
<dbReference type="AlphaFoldDB" id="A0A1M6GRT7"/>
<name>A0A1M6GRT7_9FIRM</name>
<evidence type="ECO:0000313" key="1">
    <source>
        <dbReference type="EMBL" id="SHJ12632.1"/>
    </source>
</evidence>
<proteinExistence type="predicted"/>
<gene>
    <name evidence="1" type="ORF">SAMN02746098_05202</name>
</gene>
<organism evidence="1 2">
    <name type="scientific">Desulfosporosinus lacus DSM 15449</name>
    <dbReference type="NCBI Taxonomy" id="1121420"/>
    <lineage>
        <taxon>Bacteria</taxon>
        <taxon>Bacillati</taxon>
        <taxon>Bacillota</taxon>
        <taxon>Clostridia</taxon>
        <taxon>Eubacteriales</taxon>
        <taxon>Desulfitobacteriaceae</taxon>
        <taxon>Desulfosporosinus</taxon>
    </lineage>
</organism>
<dbReference type="Proteomes" id="UP000183954">
    <property type="component" value="Unassembled WGS sequence"/>
</dbReference>
<dbReference type="EMBL" id="FQXJ01000039">
    <property type="protein sequence ID" value="SHJ12632.1"/>
    <property type="molecule type" value="Genomic_DNA"/>
</dbReference>
<evidence type="ECO:0000313" key="2">
    <source>
        <dbReference type="Proteomes" id="UP000183954"/>
    </source>
</evidence>
<protein>
    <submittedName>
        <fullName evidence="1">Uncharacterized protein</fullName>
    </submittedName>
</protein>
<dbReference type="RefSeq" id="WP_282434052.1">
    <property type="nucleotide sequence ID" value="NZ_FQXJ01000039.1"/>
</dbReference>
<keyword evidence="2" id="KW-1185">Reference proteome</keyword>
<sequence>MSNSSIMGKKGCEKTGFFSGLVGTIERYSDQSFLGDIQIIEE</sequence>